<protein>
    <submittedName>
        <fullName evidence="3">1376_t:CDS:1</fullName>
    </submittedName>
</protein>
<feature type="transmembrane region" description="Helical" evidence="1">
    <location>
        <begin position="91"/>
        <end position="113"/>
    </location>
</feature>
<dbReference type="Proteomes" id="UP000789570">
    <property type="component" value="Unassembled WGS sequence"/>
</dbReference>
<evidence type="ECO:0000313" key="4">
    <source>
        <dbReference type="Proteomes" id="UP000789570"/>
    </source>
</evidence>
<accession>A0A9N8VQL3</accession>
<keyword evidence="4" id="KW-1185">Reference proteome</keyword>
<evidence type="ECO:0000259" key="2">
    <source>
        <dbReference type="Pfam" id="PF13349"/>
    </source>
</evidence>
<comment type="caution">
    <text evidence="3">The sequence shown here is derived from an EMBL/GenBank/DDBJ whole genome shotgun (WGS) entry which is preliminary data.</text>
</comment>
<dbReference type="OrthoDB" id="2447428at2759"/>
<proteinExistence type="predicted"/>
<dbReference type="Pfam" id="PF13349">
    <property type="entry name" value="DUF4097"/>
    <property type="match status" value="1"/>
</dbReference>
<evidence type="ECO:0000313" key="3">
    <source>
        <dbReference type="EMBL" id="CAG8456468.1"/>
    </source>
</evidence>
<dbReference type="InterPro" id="IPR025164">
    <property type="entry name" value="Toastrack_DUF4097"/>
</dbReference>
<dbReference type="EMBL" id="CAJVPQ010000200">
    <property type="protein sequence ID" value="CAG8456468.1"/>
    <property type="molecule type" value="Genomic_DNA"/>
</dbReference>
<feature type="domain" description="DUF4097" evidence="2">
    <location>
        <begin position="248"/>
        <end position="345"/>
    </location>
</feature>
<name>A0A9N8VQL3_9GLOM</name>
<reference evidence="3" key="1">
    <citation type="submission" date="2021-06" db="EMBL/GenBank/DDBJ databases">
        <authorList>
            <person name="Kallberg Y."/>
            <person name="Tangrot J."/>
            <person name="Rosling A."/>
        </authorList>
    </citation>
    <scope>NUCLEOTIDE SEQUENCE</scope>
    <source>
        <strain evidence="3">UK204</strain>
    </source>
</reference>
<keyword evidence="1" id="KW-0812">Transmembrane</keyword>
<keyword evidence="1" id="KW-0472">Membrane</keyword>
<keyword evidence="1" id="KW-1133">Transmembrane helix</keyword>
<dbReference type="AlphaFoldDB" id="A0A9N8VQL3"/>
<evidence type="ECO:0000256" key="1">
    <source>
        <dbReference type="SAM" id="Phobius"/>
    </source>
</evidence>
<sequence>MSFKFIDYPAQIKTAVKKYEEQDKETERNISDQVKTSVAINGYDDETFKDDMKGDMNDDSCITHDKEASDITTNSDTKLQRKKACGCLTRIILIWTTIILLILGLIYGVVIIVCYQNCDHLSKHIELIEPEIISYDPNLYNNFNIEDFNNVKDGEILVSQNVEPNDNNATLSVKLATLTYTKAFTKSIFQDSTFNLQILRESFPNSKKLAWLGYLTIPPKCVVVRLELTLPQIKNNATSLINSNRFNTNFANNSVPYSNPIHLETSDGDVSFDNSLLANQLSVVTLSGNINGNLIQSMQNDFNLETKSGNIKLNLDIKKDLGDNNLVSPGQSNVKVMTSKGDINLGINIEKDIKSPNVDISSVHSDISVGFNNSFNGHYDIKSTGQIKIENNHEITSTANGDVGDFNNNELSGVVNIRSNNGKIDAKF</sequence>
<organism evidence="3 4">
    <name type="scientific">Funneliformis caledonium</name>
    <dbReference type="NCBI Taxonomy" id="1117310"/>
    <lineage>
        <taxon>Eukaryota</taxon>
        <taxon>Fungi</taxon>
        <taxon>Fungi incertae sedis</taxon>
        <taxon>Mucoromycota</taxon>
        <taxon>Glomeromycotina</taxon>
        <taxon>Glomeromycetes</taxon>
        <taxon>Glomerales</taxon>
        <taxon>Glomeraceae</taxon>
        <taxon>Funneliformis</taxon>
    </lineage>
</organism>
<gene>
    <name evidence="3" type="ORF">FCALED_LOCUS1524</name>
</gene>